<keyword evidence="2" id="KW-1185">Reference proteome</keyword>
<dbReference type="InterPro" id="IPR029045">
    <property type="entry name" value="ClpP/crotonase-like_dom_sf"/>
</dbReference>
<gene>
    <name evidence="1" type="ORF">HUK65_13340</name>
</gene>
<organism evidence="1 2">
    <name type="scientific">Rhabdonatronobacter sediminivivens</name>
    <dbReference type="NCBI Taxonomy" id="2743469"/>
    <lineage>
        <taxon>Bacteria</taxon>
        <taxon>Pseudomonadati</taxon>
        <taxon>Pseudomonadota</taxon>
        <taxon>Alphaproteobacteria</taxon>
        <taxon>Rhodobacterales</taxon>
        <taxon>Paracoccaceae</taxon>
        <taxon>Rhabdonatronobacter</taxon>
    </lineage>
</organism>
<evidence type="ECO:0008006" key="3">
    <source>
        <dbReference type="Google" id="ProtNLM"/>
    </source>
</evidence>
<dbReference type="RefSeq" id="WP_179906768.1">
    <property type="nucleotide sequence ID" value="NZ_JACBXS010000029.1"/>
</dbReference>
<dbReference type="AlphaFoldDB" id="A0A7Z0L1M5"/>
<dbReference type="Proteomes" id="UP000529417">
    <property type="component" value="Unassembled WGS sequence"/>
</dbReference>
<protein>
    <recommendedName>
        <fullName evidence="3">ATP-dependent protease ClpP protease subunit</fullName>
    </recommendedName>
</protein>
<sequence>MSGDLLAPDPGSLHSFAMGLPCVTGLRIDELVLRVLLGGALSGLMLVGVLLARTEPAAPPPPLQIPPPDFSLSLSADGRTLAFSGTVDFGLTEALRLRLAASPDVRRLTLDSNGGNIYEARGAVSVIRAHGLATHVAGHCASACALIFAGGQGRSMAPQARLGFHGYFIPAHRAYGMIDPVREMQRDMAIFRAQAVSEAFIARLSSLPRAPMWYPDHAELRAAGVLTVP</sequence>
<accession>A0A7Z0L1M5</accession>
<evidence type="ECO:0000313" key="1">
    <source>
        <dbReference type="EMBL" id="NYS25973.1"/>
    </source>
</evidence>
<comment type="caution">
    <text evidence="1">The sequence shown here is derived from an EMBL/GenBank/DDBJ whole genome shotgun (WGS) entry which is preliminary data.</text>
</comment>
<proteinExistence type="predicted"/>
<name>A0A7Z0L1M5_9RHOB</name>
<reference evidence="1 2" key="1">
    <citation type="journal article" date="2000" name="Arch. Microbiol.">
        <title>Rhodobaca bogoriensis gen. nov. and sp. nov., an alkaliphilic purple nonsulfur bacterium from African Rift Valley soda lakes.</title>
        <authorList>
            <person name="Milford A.D."/>
            <person name="Achenbach L.A."/>
            <person name="Jung D.O."/>
            <person name="Madigan M.T."/>
        </authorList>
    </citation>
    <scope>NUCLEOTIDE SEQUENCE [LARGE SCALE GENOMIC DNA]</scope>
    <source>
        <strain evidence="1 2">2376</strain>
    </source>
</reference>
<dbReference type="EMBL" id="JACBXS010000029">
    <property type="protein sequence ID" value="NYS25973.1"/>
    <property type="molecule type" value="Genomic_DNA"/>
</dbReference>
<dbReference type="SUPFAM" id="SSF52096">
    <property type="entry name" value="ClpP/crotonase"/>
    <property type="match status" value="1"/>
</dbReference>
<evidence type="ECO:0000313" key="2">
    <source>
        <dbReference type="Proteomes" id="UP000529417"/>
    </source>
</evidence>
<dbReference type="Gene3D" id="3.90.226.10">
    <property type="entry name" value="2-enoyl-CoA Hydratase, Chain A, domain 1"/>
    <property type="match status" value="1"/>
</dbReference>